<dbReference type="SMART" id="SM00421">
    <property type="entry name" value="HTH_LUXR"/>
    <property type="match status" value="1"/>
</dbReference>
<organism evidence="8 9">
    <name type="scientific">Corynebacterium striatum</name>
    <dbReference type="NCBI Taxonomy" id="43770"/>
    <lineage>
        <taxon>Bacteria</taxon>
        <taxon>Bacillati</taxon>
        <taxon>Actinomycetota</taxon>
        <taxon>Actinomycetes</taxon>
        <taxon>Mycobacteriales</taxon>
        <taxon>Corynebacteriaceae</taxon>
        <taxon>Corynebacterium</taxon>
    </lineage>
</organism>
<dbReference type="Gene3D" id="3.40.50.2300">
    <property type="match status" value="1"/>
</dbReference>
<feature type="modified residue" description="4-aspartylphosphate" evidence="5">
    <location>
        <position position="61"/>
    </location>
</feature>
<dbReference type="CDD" id="cd06170">
    <property type="entry name" value="LuxR_C_like"/>
    <property type="match status" value="1"/>
</dbReference>
<dbReference type="RefSeq" id="WP_086892363.1">
    <property type="nucleotide sequence ID" value="NZ_CP021252.1"/>
</dbReference>
<feature type="domain" description="Response regulatory" evidence="7">
    <location>
        <begin position="11"/>
        <end position="123"/>
    </location>
</feature>
<dbReference type="PROSITE" id="PS50110">
    <property type="entry name" value="RESPONSE_REGULATORY"/>
    <property type="match status" value="1"/>
</dbReference>
<dbReference type="InterPro" id="IPR000792">
    <property type="entry name" value="Tscrpt_reg_LuxR_C"/>
</dbReference>
<dbReference type="SUPFAM" id="SSF52172">
    <property type="entry name" value="CheY-like"/>
    <property type="match status" value="1"/>
</dbReference>
<dbReference type="PRINTS" id="PR00038">
    <property type="entry name" value="HTHLUXR"/>
</dbReference>
<evidence type="ECO:0000313" key="9">
    <source>
        <dbReference type="Proteomes" id="UP000250197"/>
    </source>
</evidence>
<keyword evidence="3 8" id="KW-0238">DNA-binding</keyword>
<name>A0A2Z2IZU3_CORST</name>
<proteinExistence type="predicted"/>
<dbReference type="PROSITE" id="PS50043">
    <property type="entry name" value="HTH_LUXR_2"/>
    <property type="match status" value="1"/>
</dbReference>
<evidence type="ECO:0000259" key="7">
    <source>
        <dbReference type="PROSITE" id="PS50110"/>
    </source>
</evidence>
<gene>
    <name evidence="8" type="ORF">CBE89_04185</name>
</gene>
<dbReference type="InterPro" id="IPR016032">
    <property type="entry name" value="Sig_transdc_resp-reg_C-effctor"/>
</dbReference>
<dbReference type="Proteomes" id="UP000250197">
    <property type="component" value="Chromosome"/>
</dbReference>
<dbReference type="GO" id="GO:0003677">
    <property type="term" value="F:DNA binding"/>
    <property type="evidence" value="ECO:0007669"/>
    <property type="project" value="UniProtKB-KW"/>
</dbReference>
<dbReference type="GO" id="GO:0006355">
    <property type="term" value="P:regulation of DNA-templated transcription"/>
    <property type="evidence" value="ECO:0007669"/>
    <property type="project" value="InterPro"/>
</dbReference>
<dbReference type="PANTHER" id="PTHR43214">
    <property type="entry name" value="TWO-COMPONENT RESPONSE REGULATOR"/>
    <property type="match status" value="1"/>
</dbReference>
<dbReference type="InterPro" id="IPR001789">
    <property type="entry name" value="Sig_transdc_resp-reg_receiver"/>
</dbReference>
<dbReference type="SMART" id="SM00448">
    <property type="entry name" value="REC"/>
    <property type="match status" value="1"/>
</dbReference>
<dbReference type="InterPro" id="IPR039420">
    <property type="entry name" value="WalR-like"/>
</dbReference>
<keyword evidence="2" id="KW-0805">Transcription regulation</keyword>
<sequence>MGIAAADEALKVVLVDDEALLRSGLRLMLANAGIKVVGEASNGKEAIAVVLDALPDVVLMDIRMPVMDGIEALGKLPASIPVVMLTAFDTDEFIVDALQAGAVGFLLKSTPPEALVASIRAAAAGQPMLSREVLERLLSPRPKRKNRRLAHLSDREMEVAELVADGLSNQQIAEQLFISLPTVKTHVQKILKKLGGTSRVHVAIAVCGGR</sequence>
<dbReference type="EMBL" id="CP021252">
    <property type="protein sequence ID" value="ART22376.1"/>
    <property type="molecule type" value="Genomic_DNA"/>
</dbReference>
<dbReference type="Pfam" id="PF00072">
    <property type="entry name" value="Response_reg"/>
    <property type="match status" value="1"/>
</dbReference>
<evidence type="ECO:0000256" key="4">
    <source>
        <dbReference type="ARBA" id="ARBA00023163"/>
    </source>
</evidence>
<dbReference type="SUPFAM" id="SSF46894">
    <property type="entry name" value="C-terminal effector domain of the bipartite response regulators"/>
    <property type="match status" value="1"/>
</dbReference>
<keyword evidence="4" id="KW-0804">Transcription</keyword>
<evidence type="ECO:0000313" key="8">
    <source>
        <dbReference type="EMBL" id="ART22376.1"/>
    </source>
</evidence>
<dbReference type="AlphaFoldDB" id="A0A2Z2IZU3"/>
<dbReference type="KEGG" id="cstr:CBE89_04185"/>
<dbReference type="CDD" id="cd17535">
    <property type="entry name" value="REC_NarL-like"/>
    <property type="match status" value="1"/>
</dbReference>
<dbReference type="GO" id="GO:0000160">
    <property type="term" value="P:phosphorelay signal transduction system"/>
    <property type="evidence" value="ECO:0007669"/>
    <property type="project" value="InterPro"/>
</dbReference>
<evidence type="ECO:0000259" key="6">
    <source>
        <dbReference type="PROSITE" id="PS50043"/>
    </source>
</evidence>
<reference evidence="8 9" key="1">
    <citation type="submission" date="2017-05" db="EMBL/GenBank/DDBJ databases">
        <title>Complete genome sequence of Corynebacterium striatum KC-Na-1 isolated from Neophocaena asiaeorientalis in Korea.</title>
        <authorList>
            <person name="Kim J.H."/>
            <person name="Lee K."/>
        </authorList>
    </citation>
    <scope>NUCLEOTIDE SEQUENCE [LARGE SCALE GENOMIC DNA]</scope>
    <source>
        <strain evidence="8 9">KC-Na-01</strain>
    </source>
</reference>
<dbReference type="PANTHER" id="PTHR43214:SF24">
    <property type="entry name" value="TRANSCRIPTIONAL REGULATORY PROTEIN NARL-RELATED"/>
    <property type="match status" value="1"/>
</dbReference>
<evidence type="ECO:0000256" key="5">
    <source>
        <dbReference type="PROSITE-ProRule" id="PRU00169"/>
    </source>
</evidence>
<keyword evidence="1 5" id="KW-0597">Phosphoprotein</keyword>
<accession>A0A2Z2IZU3</accession>
<evidence type="ECO:0000256" key="3">
    <source>
        <dbReference type="ARBA" id="ARBA00023125"/>
    </source>
</evidence>
<feature type="domain" description="HTH luxR-type" evidence="6">
    <location>
        <begin position="145"/>
        <end position="210"/>
    </location>
</feature>
<evidence type="ECO:0000256" key="1">
    <source>
        <dbReference type="ARBA" id="ARBA00022553"/>
    </source>
</evidence>
<dbReference type="InterPro" id="IPR011006">
    <property type="entry name" value="CheY-like_superfamily"/>
</dbReference>
<dbReference type="Pfam" id="PF00196">
    <property type="entry name" value="GerE"/>
    <property type="match status" value="1"/>
</dbReference>
<evidence type="ECO:0000256" key="2">
    <source>
        <dbReference type="ARBA" id="ARBA00023015"/>
    </source>
</evidence>
<protein>
    <submittedName>
        <fullName evidence="8">DNA-binding response regulator</fullName>
    </submittedName>
</protein>
<dbReference type="InterPro" id="IPR058245">
    <property type="entry name" value="NreC/VraR/RcsB-like_REC"/>
</dbReference>